<dbReference type="STRING" id="1333998.M2A_0053"/>
<organism evidence="2 3">
    <name type="scientific">Tepidicaulis marinus</name>
    <dbReference type="NCBI Taxonomy" id="1333998"/>
    <lineage>
        <taxon>Bacteria</taxon>
        <taxon>Pseudomonadati</taxon>
        <taxon>Pseudomonadota</taxon>
        <taxon>Alphaproteobacteria</taxon>
        <taxon>Hyphomicrobiales</taxon>
        <taxon>Parvibaculaceae</taxon>
        <taxon>Tepidicaulis</taxon>
    </lineage>
</organism>
<dbReference type="RefSeq" id="WP_045441584.1">
    <property type="nucleotide sequence ID" value="NZ_BBIO01000001.1"/>
</dbReference>
<evidence type="ECO:0000313" key="3">
    <source>
        <dbReference type="Proteomes" id="UP000028702"/>
    </source>
</evidence>
<comment type="caution">
    <text evidence="2">The sequence shown here is derived from an EMBL/GenBank/DDBJ whole genome shotgun (WGS) entry which is preliminary data.</text>
</comment>
<dbReference type="EMBL" id="BBIO01000001">
    <property type="protein sequence ID" value="GAK43554.1"/>
    <property type="molecule type" value="Genomic_DNA"/>
</dbReference>
<dbReference type="PANTHER" id="PTHR43459:SF3">
    <property type="entry name" value="ENOYL-COA HYDRATASE ECHA15 (ENOYL HYDRASE) (UNSATURATED ACYL-COA HYDRATASE) (CROTONASE)-RELATED"/>
    <property type="match status" value="1"/>
</dbReference>
<keyword evidence="3" id="KW-1185">Reference proteome</keyword>
<dbReference type="Proteomes" id="UP000028702">
    <property type="component" value="Unassembled WGS sequence"/>
</dbReference>
<evidence type="ECO:0000256" key="1">
    <source>
        <dbReference type="ARBA" id="ARBA00005254"/>
    </source>
</evidence>
<dbReference type="AlphaFoldDB" id="A0A081B686"/>
<dbReference type="SUPFAM" id="SSF52096">
    <property type="entry name" value="ClpP/crotonase"/>
    <property type="match status" value="1"/>
</dbReference>
<dbReference type="CDD" id="cd06558">
    <property type="entry name" value="crotonase-like"/>
    <property type="match status" value="1"/>
</dbReference>
<dbReference type="Gene3D" id="1.10.12.10">
    <property type="entry name" value="Lyase 2-enoyl-coa Hydratase, Chain A, domain 2"/>
    <property type="match status" value="1"/>
</dbReference>
<dbReference type="PANTHER" id="PTHR43459">
    <property type="entry name" value="ENOYL-COA HYDRATASE"/>
    <property type="match status" value="1"/>
</dbReference>
<proteinExistence type="inferred from homology"/>
<name>A0A081B686_9HYPH</name>
<reference evidence="2 3" key="1">
    <citation type="submission" date="2014-07" db="EMBL/GenBank/DDBJ databases">
        <title>Tepidicaulis marinum gen. nov., sp. nov., a novel marine bacterium denitrifying nitrate to nitrous oxide strictly under microaerobic conditions.</title>
        <authorList>
            <person name="Takeuchi M."/>
            <person name="Yamagishi T."/>
            <person name="Kamagata Y."/>
            <person name="Oshima K."/>
            <person name="Hattori M."/>
            <person name="Katayama T."/>
            <person name="Hanada S."/>
            <person name="Tamaki H."/>
            <person name="Marumo K."/>
            <person name="Maeda H."/>
            <person name="Nedachi M."/>
            <person name="Iwasaki W."/>
            <person name="Suwa Y."/>
            <person name="Sakata S."/>
        </authorList>
    </citation>
    <scope>NUCLEOTIDE SEQUENCE [LARGE SCALE GENOMIC DNA]</scope>
    <source>
        <strain evidence="2 3">MA2</strain>
    </source>
</reference>
<gene>
    <name evidence="2" type="ORF">M2A_0053</name>
</gene>
<dbReference type="Gene3D" id="3.90.226.10">
    <property type="entry name" value="2-enoyl-CoA Hydratase, Chain A, domain 1"/>
    <property type="match status" value="1"/>
</dbReference>
<dbReference type="InterPro" id="IPR001753">
    <property type="entry name" value="Enoyl-CoA_hydra/iso"/>
</dbReference>
<evidence type="ECO:0000313" key="2">
    <source>
        <dbReference type="EMBL" id="GAK43554.1"/>
    </source>
</evidence>
<dbReference type="InterPro" id="IPR029045">
    <property type="entry name" value="ClpP/crotonase-like_dom_sf"/>
</dbReference>
<dbReference type="GO" id="GO:0016853">
    <property type="term" value="F:isomerase activity"/>
    <property type="evidence" value="ECO:0007669"/>
    <property type="project" value="UniProtKB-KW"/>
</dbReference>
<sequence>MAHDAPDFSRYERIKAHHEGRILVLSLSNPKLMNAVDELLHRELSTIFLDAADDPRSDVVLLTGEGPAFCAGGDLNWMKHTYETGGKGPDPMEAKRIIFSLLDLEKPLIAAVRGPAVGLGATIALMCDVIYASENAKFADPHVRVGIVAGDGGAIIWPQLCGYAKAKEYLMTGDPVPAAEAERIGLINHVVADEALDEAALSFAKRLAHGAIQAIKYTKVSVNIGLKQLAHSILDTSIAYEMNTFATDDHREAVRAFLEKRVPKFTGH</sequence>
<dbReference type="InterPro" id="IPR014748">
    <property type="entry name" value="Enoyl-CoA_hydra_C"/>
</dbReference>
<keyword evidence="2" id="KW-0413">Isomerase</keyword>
<accession>A0A081B686</accession>
<dbReference type="Pfam" id="PF00378">
    <property type="entry name" value="ECH_1"/>
    <property type="match status" value="1"/>
</dbReference>
<dbReference type="eggNOG" id="COG1024">
    <property type="taxonomic scope" value="Bacteria"/>
</dbReference>
<protein>
    <submittedName>
        <fullName evidence="2">Enoyl-CoA hydratase/isomerase</fullName>
    </submittedName>
</protein>
<comment type="similarity">
    <text evidence="1">Belongs to the enoyl-CoA hydratase/isomerase family.</text>
</comment>